<dbReference type="SUPFAM" id="SSF48403">
    <property type="entry name" value="Ankyrin repeat"/>
    <property type="match status" value="1"/>
</dbReference>
<evidence type="ECO:0000256" key="1">
    <source>
        <dbReference type="SAM" id="Phobius"/>
    </source>
</evidence>
<keyword evidence="1" id="KW-0472">Membrane</keyword>
<proteinExistence type="predicted"/>
<feature type="transmembrane region" description="Helical" evidence="1">
    <location>
        <begin position="689"/>
        <end position="710"/>
    </location>
</feature>
<protein>
    <submittedName>
        <fullName evidence="2">Uncharacterized protein</fullName>
    </submittedName>
</protein>
<organism evidence="2 3">
    <name type="scientific">Chironomus riparius</name>
    <dbReference type="NCBI Taxonomy" id="315576"/>
    <lineage>
        <taxon>Eukaryota</taxon>
        <taxon>Metazoa</taxon>
        <taxon>Ecdysozoa</taxon>
        <taxon>Arthropoda</taxon>
        <taxon>Hexapoda</taxon>
        <taxon>Insecta</taxon>
        <taxon>Pterygota</taxon>
        <taxon>Neoptera</taxon>
        <taxon>Endopterygota</taxon>
        <taxon>Diptera</taxon>
        <taxon>Nematocera</taxon>
        <taxon>Chironomoidea</taxon>
        <taxon>Chironomidae</taxon>
        <taxon>Chironominae</taxon>
        <taxon>Chironomus</taxon>
    </lineage>
</organism>
<accession>A0A9N9WXJ2</accession>
<dbReference type="Gene3D" id="1.25.40.20">
    <property type="entry name" value="Ankyrin repeat-containing domain"/>
    <property type="match status" value="1"/>
</dbReference>
<dbReference type="Proteomes" id="UP001153620">
    <property type="component" value="Chromosome 4"/>
</dbReference>
<gene>
    <name evidence="2" type="ORF">CHIRRI_LOCUS12942</name>
</gene>
<reference evidence="2" key="2">
    <citation type="submission" date="2022-10" db="EMBL/GenBank/DDBJ databases">
        <authorList>
            <consortium name="ENA_rothamsted_submissions"/>
            <consortium name="culmorum"/>
            <person name="King R."/>
        </authorList>
    </citation>
    <scope>NUCLEOTIDE SEQUENCE</scope>
</reference>
<dbReference type="InterPro" id="IPR036770">
    <property type="entry name" value="Ankyrin_rpt-contain_sf"/>
</dbReference>
<keyword evidence="1" id="KW-1133">Transmembrane helix</keyword>
<dbReference type="EMBL" id="OU895880">
    <property type="protein sequence ID" value="CAG9810126.1"/>
    <property type="molecule type" value="Genomic_DNA"/>
</dbReference>
<dbReference type="OrthoDB" id="10454237at2759"/>
<reference evidence="2" key="1">
    <citation type="submission" date="2022-01" db="EMBL/GenBank/DDBJ databases">
        <authorList>
            <person name="King R."/>
        </authorList>
    </citation>
    <scope>NUCLEOTIDE SEQUENCE</scope>
</reference>
<keyword evidence="1" id="KW-0812">Transmembrane</keyword>
<keyword evidence="3" id="KW-1185">Reference proteome</keyword>
<dbReference type="AlphaFoldDB" id="A0A9N9WXJ2"/>
<name>A0A9N9WXJ2_9DIPT</name>
<sequence length="866" mass="100568">MASLKPINPNFIYTITYSQSESALCLIGSTYKTVTISGHDNHSHPSIREAIDLISNEKFSQNFLKAGRAFVINVQCRGSLLPLDPQQLAVLVNNYKDRPMIFYFESHESGCCVYYKDNSVIKCATNISTIFIDEFYNSEFSFELLLRAMRSKFGGNFSEKFSDLQLNVMPLVDEWRLIDLAVLGNNQLCIRFLQLFENSLDNVDNFSIRLLQNAARMCNFDSMLAIFDLNFEQKDFGLKINRDLLNVKDSSAFNLLMISVECGNVSATIFWLNLNFFDVNYEINGTKAADLACKLKNSEILLMLLQNDSKYPKNYHKIDKSVELQMFSNKINEIHEAIKLSDIKKAKEVLYNLKLRYYFNEFNKSAAFAALENREFEIYKLLMMNNSTIGSHEDLMDLNLDEEAKVIVKFIHDRYKSALYEKCVLDVEKRIKCLNILEIHRQKYQFEVRNSLNLLFDVESFRPILRIIAVSDVDFILDFERDSVNYLDPSEGPGTRGYFANSSIFIACKNLLTDDQKNLFLATLIHEMTHFVVNFLYGNCCRPFHSSDAKRAKDFHEVYESCKKYSKSEKIIDAVYGYEEKLRYSELIVRPNHLIAHYLDNEEMRKECEMNFPELFKFYRERIHPDMLSALGWLDGHEEIDQKVPKKKRKVSKIHKDCNFDFEAQKLLDGPKKLKKFSKFQFLKRNSKFFATIFGAFFTIFVIIFGAFIWKFSQSGGHELPKALRLMTPKCTNITNPLTSLISLKNLTEIENFIDNIKNSAQNPTEEFNKIFSINSTCNPITISIETHPEDMNFVKDMIDVAEDAFKDCKGSFKKLLVQSFKYLRENCDEINEIFDFVNGKLTKLLDFKEHRSFVGGKFEEIGIKC</sequence>
<evidence type="ECO:0000313" key="3">
    <source>
        <dbReference type="Proteomes" id="UP001153620"/>
    </source>
</evidence>
<evidence type="ECO:0000313" key="2">
    <source>
        <dbReference type="EMBL" id="CAG9810126.1"/>
    </source>
</evidence>